<gene>
    <name evidence="2" type="ORF">NliqN6_1296</name>
</gene>
<dbReference type="Proteomes" id="UP000620104">
    <property type="component" value="Unassembled WGS sequence"/>
</dbReference>
<comment type="caution">
    <text evidence="2">The sequence shown here is derived from an EMBL/GenBank/DDBJ whole genome shotgun (WGS) entry which is preliminary data.</text>
</comment>
<keyword evidence="3" id="KW-1185">Reference proteome</keyword>
<proteinExistence type="predicted"/>
<protein>
    <submittedName>
        <fullName evidence="2">Uncharacterized protein</fullName>
    </submittedName>
</protein>
<feature type="chain" id="PRO_5034873529" evidence="1">
    <location>
        <begin position="25"/>
        <end position="223"/>
    </location>
</feature>
<name>A0A8H3YD34_9TREE</name>
<dbReference type="EMBL" id="BLZA01000009">
    <property type="protein sequence ID" value="GHJ84894.1"/>
    <property type="molecule type" value="Genomic_DNA"/>
</dbReference>
<dbReference type="OrthoDB" id="10438215at2759"/>
<evidence type="ECO:0000313" key="3">
    <source>
        <dbReference type="Proteomes" id="UP000620104"/>
    </source>
</evidence>
<reference evidence="2" key="1">
    <citation type="submission" date="2020-07" db="EMBL/GenBank/DDBJ databases">
        <title>Draft Genome Sequence of a Deep-Sea Yeast, Naganishia (Cryptococcus) liquefaciens strain N6.</title>
        <authorList>
            <person name="Han Y.W."/>
            <person name="Kajitani R."/>
            <person name="Morimoto H."/>
            <person name="Parhat M."/>
            <person name="Tsubouchi H."/>
            <person name="Bakenova O."/>
            <person name="Ogata M."/>
            <person name="Argunhan B."/>
            <person name="Aoki R."/>
            <person name="Kajiwara S."/>
            <person name="Itoh T."/>
            <person name="Iwasaki H."/>
        </authorList>
    </citation>
    <scope>NUCLEOTIDE SEQUENCE</scope>
    <source>
        <strain evidence="2">N6</strain>
    </source>
</reference>
<organism evidence="2 3">
    <name type="scientific">Naganishia liquefaciens</name>
    <dbReference type="NCBI Taxonomy" id="104408"/>
    <lineage>
        <taxon>Eukaryota</taxon>
        <taxon>Fungi</taxon>
        <taxon>Dikarya</taxon>
        <taxon>Basidiomycota</taxon>
        <taxon>Agaricomycotina</taxon>
        <taxon>Tremellomycetes</taxon>
        <taxon>Filobasidiales</taxon>
        <taxon>Filobasidiaceae</taxon>
        <taxon>Naganishia</taxon>
    </lineage>
</organism>
<evidence type="ECO:0000313" key="2">
    <source>
        <dbReference type="EMBL" id="GHJ84894.1"/>
    </source>
</evidence>
<evidence type="ECO:0000256" key="1">
    <source>
        <dbReference type="SAM" id="SignalP"/>
    </source>
</evidence>
<feature type="signal peptide" evidence="1">
    <location>
        <begin position="1"/>
        <end position="24"/>
    </location>
</feature>
<accession>A0A8H3YD34</accession>
<sequence>MFLGKLFSGIAFLAIAGVIPSSMANPLKTDGKSMIRIAEPPKVFYYDPAHLSAIKGLVTPKEGECNMLLSVKKKGDEKFVFAFPACNLPPSNSRAAIDVAFANITTHDSQLYGDLMLLEGIKKSDDKAELLEGKSLFSIRATKEMTYLDNGKLGLKWEKVPYQEKTDFKFDGKDGSLLGPYPNPYRLKIGETFRNEPMQKLPLPFKVNTEGRIIMFIYDNPTA</sequence>
<keyword evidence="1" id="KW-0732">Signal</keyword>
<dbReference type="AlphaFoldDB" id="A0A8H3YD34"/>